<dbReference type="EMBL" id="JACHJD010000002">
    <property type="protein sequence ID" value="MBB5101932.1"/>
    <property type="molecule type" value="Genomic_DNA"/>
</dbReference>
<protein>
    <recommendedName>
        <fullName evidence="6">Peptidase inhibitor family I36 protein</fullName>
    </recommendedName>
</protein>
<feature type="chain" id="PRO_5044623435" description="Peptidase inhibitor family I36 protein" evidence="1">
    <location>
        <begin position="27"/>
        <end position="147"/>
    </location>
</feature>
<keyword evidence="5" id="KW-1185">Reference proteome</keyword>
<dbReference type="OrthoDB" id="4828574at2"/>
<organism evidence="3 4">
    <name type="scientific">Streptomyces spectabilis</name>
    <dbReference type="NCBI Taxonomy" id="68270"/>
    <lineage>
        <taxon>Bacteria</taxon>
        <taxon>Bacillati</taxon>
        <taxon>Actinomycetota</taxon>
        <taxon>Actinomycetes</taxon>
        <taxon>Kitasatosporales</taxon>
        <taxon>Streptomycetaceae</taxon>
        <taxon>Streptomyces</taxon>
    </lineage>
</organism>
<evidence type="ECO:0000313" key="3">
    <source>
        <dbReference type="EMBL" id="QEV63770.1"/>
    </source>
</evidence>
<dbReference type="Pfam" id="PF03995">
    <property type="entry name" value="Inhibitor_I36"/>
    <property type="match status" value="1"/>
</dbReference>
<dbReference type="RefSeq" id="WP_150514625.1">
    <property type="nucleotide sequence ID" value="NZ_BMSQ01000012.1"/>
</dbReference>
<evidence type="ECO:0000256" key="1">
    <source>
        <dbReference type="SAM" id="SignalP"/>
    </source>
</evidence>
<accession>A0A5P2XL61</accession>
<dbReference type="Proteomes" id="UP000326505">
    <property type="component" value="Chromosome"/>
</dbReference>
<feature type="signal peptide" evidence="1">
    <location>
        <begin position="1"/>
        <end position="26"/>
    </location>
</feature>
<dbReference type="SUPFAM" id="SSF49695">
    <property type="entry name" value="gamma-Crystallin-like"/>
    <property type="match status" value="1"/>
</dbReference>
<dbReference type="EMBL" id="CP023690">
    <property type="protein sequence ID" value="QEV63770.1"/>
    <property type="molecule type" value="Genomic_DNA"/>
</dbReference>
<keyword evidence="1" id="KW-0732">Signal</keyword>
<proteinExistence type="predicted"/>
<dbReference type="KEGG" id="sspb:CP982_37905"/>
<evidence type="ECO:0008006" key="6">
    <source>
        <dbReference type="Google" id="ProtNLM"/>
    </source>
</evidence>
<sequence>MRRKIGVAVASSALMLGGLAAVPASAGDSSGGGSEAAALECGAGDACFWVDINYGGRPGHVAGNNPNFRAFPKAQCPSGTWNDCISSIANRGRSCTVYFWTGFNYTGRYHSLGRDDEVPNFAAAPPVGYNDPAFNDAISSNHWCTPR</sequence>
<dbReference type="Proteomes" id="UP000549009">
    <property type="component" value="Unassembled WGS sequence"/>
</dbReference>
<evidence type="ECO:0000313" key="4">
    <source>
        <dbReference type="Proteomes" id="UP000326505"/>
    </source>
</evidence>
<name>A0A5P2XL61_STRST</name>
<gene>
    <name evidence="3" type="ORF">CP982_37905</name>
    <name evidence="2" type="ORF">FHS40_000985</name>
</gene>
<reference evidence="2 5" key="2">
    <citation type="submission" date="2020-08" db="EMBL/GenBank/DDBJ databases">
        <title>Genomic Encyclopedia of Type Strains, Phase III (KMG-III): the genomes of soil and plant-associated and newly described type strains.</title>
        <authorList>
            <person name="Whitman W."/>
        </authorList>
    </citation>
    <scope>NUCLEOTIDE SEQUENCE [LARGE SCALE GENOMIC DNA]</scope>
    <source>
        <strain evidence="2 5">CECT 3146</strain>
    </source>
</reference>
<evidence type="ECO:0000313" key="5">
    <source>
        <dbReference type="Proteomes" id="UP000549009"/>
    </source>
</evidence>
<dbReference type="Gene3D" id="2.60.20.10">
    <property type="entry name" value="Crystallins"/>
    <property type="match status" value="1"/>
</dbReference>
<evidence type="ECO:0000313" key="2">
    <source>
        <dbReference type="EMBL" id="MBB5101932.1"/>
    </source>
</evidence>
<dbReference type="InterPro" id="IPR011024">
    <property type="entry name" value="G_crystallin-like"/>
</dbReference>
<dbReference type="AlphaFoldDB" id="A0A5P2XL61"/>
<reference evidence="3 4" key="1">
    <citation type="submission" date="2017-09" db="EMBL/GenBank/DDBJ databases">
        <authorList>
            <person name="Lee N."/>
            <person name="Cho B.-K."/>
        </authorList>
    </citation>
    <scope>NUCLEOTIDE SEQUENCE [LARGE SCALE GENOMIC DNA]</scope>
    <source>
        <strain evidence="3 4">ATCC 27465</strain>
    </source>
</reference>